<name>R9NYQ2_PSEHS</name>
<dbReference type="GeneID" id="24106809"/>
<sequence length="235" mass="26057">MTLRLLGTTRAQVSENDFESSTAPSLCERRCYATVDANPFHDNQTDALLSARRIGQLCASWNFKSKEKHHPRVSYGTASPQEPTACISGPALLSALVSTNQKHLSGAASSSDQFETARSAACFAAPCLHKSPLSLPLLAYLLLPTQGRLSYLERWDMKEHRSGRSDWLACCCRLILPRQSGVVEQPPKEERERATVGLASHLRQVARRSSLWGSEECHRICSPPCMPDIVFFLDE</sequence>
<dbReference type="AlphaFoldDB" id="R9NYQ2"/>
<gene>
    <name evidence="1" type="ORF">PHSY_001512</name>
</gene>
<proteinExistence type="predicted"/>
<reference evidence="2" key="1">
    <citation type="journal article" date="2013" name="Genome Announc.">
        <title>Draft genome sequence of the basidiomycetous yeast-like fungus Pseudozyma hubeiensis SY62, which produces an abundant amount of the biosurfactant mannosylerythritol lipids.</title>
        <authorList>
            <person name="Konishi M."/>
            <person name="Hatada Y."/>
            <person name="Horiuchi J."/>
        </authorList>
    </citation>
    <scope>NUCLEOTIDE SEQUENCE [LARGE SCALE GENOMIC DNA]</scope>
    <source>
        <strain evidence="2">SY62</strain>
    </source>
</reference>
<dbReference type="Proteomes" id="UP000014071">
    <property type="component" value="Unassembled WGS sequence"/>
</dbReference>
<organism evidence="1 2">
    <name type="scientific">Pseudozyma hubeiensis (strain SY62)</name>
    <name type="common">Yeast</name>
    <dbReference type="NCBI Taxonomy" id="1305764"/>
    <lineage>
        <taxon>Eukaryota</taxon>
        <taxon>Fungi</taxon>
        <taxon>Dikarya</taxon>
        <taxon>Basidiomycota</taxon>
        <taxon>Ustilaginomycotina</taxon>
        <taxon>Ustilaginomycetes</taxon>
        <taxon>Ustilaginales</taxon>
        <taxon>Ustilaginaceae</taxon>
        <taxon>Pseudozyma</taxon>
    </lineage>
</organism>
<protein>
    <submittedName>
        <fullName evidence="1">Uncharacterized protein</fullName>
    </submittedName>
</protein>
<accession>R9NYQ2</accession>
<evidence type="ECO:0000313" key="1">
    <source>
        <dbReference type="EMBL" id="GAC93943.1"/>
    </source>
</evidence>
<dbReference type="HOGENOM" id="CLU_1180663_0_0_1"/>
<dbReference type="EMBL" id="DF238779">
    <property type="protein sequence ID" value="GAC93943.1"/>
    <property type="molecule type" value="Genomic_DNA"/>
</dbReference>
<evidence type="ECO:0000313" key="2">
    <source>
        <dbReference type="Proteomes" id="UP000014071"/>
    </source>
</evidence>
<dbReference type="RefSeq" id="XP_012187530.1">
    <property type="nucleotide sequence ID" value="XM_012332140.1"/>
</dbReference>
<keyword evidence="2" id="KW-1185">Reference proteome</keyword>